<sequence length="237" mass="26828">MVIGLALQPYGMSRLARPLRALFDLPAQSTEFYSTLSYPNTFPTHDVTNSYIFTPNTPLSKSSLPSLRQLTQANNSHSLAATLCRKERRPCHSVSSYQRGPVFTTTFSSFLSLHCWPALSFLLCCIFTSLYTTDQRAVIPLQDDRHQLDICCHNGSREVQTYSSFSHSWRIDMVSRCGEDEDNQTCELKDHFANLQGLVQGIRSQPDPFLLLWDPTFSPCYRPANWCSRVTCASVVV</sequence>
<dbReference type="AlphaFoldDB" id="W9KM17"/>
<proteinExistence type="predicted"/>
<reference evidence="1" key="2">
    <citation type="submission" date="2012-06" db="EMBL/GenBank/DDBJ databases">
        <title>Annotation of the Genome Sequence of Fusarium oxysporum Fo47.</title>
        <authorList>
            <consortium name="The Broad Institute Genomics Platform"/>
            <person name="Ma L.-J."/>
            <person name="Corby-Kistler H."/>
            <person name="Broz K."/>
            <person name="Gale L.R."/>
            <person name="Jonkers W."/>
            <person name="O'Donnell K."/>
            <person name="Ploetz R."/>
            <person name="Steinberg C."/>
            <person name="Schwartz D.C."/>
            <person name="VanEtten H."/>
            <person name="Zhou S."/>
            <person name="Young S.K."/>
            <person name="Zeng Q."/>
            <person name="Gargeya S."/>
            <person name="Fitzgerald M."/>
            <person name="Abouelleil A."/>
            <person name="Alvarado L."/>
            <person name="Chapman S.B."/>
            <person name="Gainer-Dewar J."/>
            <person name="Goldberg J."/>
            <person name="Griggs A."/>
            <person name="Gujja S."/>
            <person name="Hansen M."/>
            <person name="Howarth C."/>
            <person name="Imamovic A."/>
            <person name="Ireland A."/>
            <person name="Larimer J."/>
            <person name="McCowan C."/>
            <person name="Murphy C."/>
            <person name="Pearson M."/>
            <person name="Poon T.W."/>
            <person name="Priest M."/>
            <person name="Roberts A."/>
            <person name="Saif S."/>
            <person name="Shea T."/>
            <person name="Sykes S."/>
            <person name="Wortman J."/>
            <person name="Nusbaum C."/>
            <person name="Birren B."/>
        </authorList>
    </citation>
    <scope>NUCLEOTIDE SEQUENCE</scope>
    <source>
        <strain evidence="1">Fo47</strain>
    </source>
</reference>
<dbReference type="VEuPathDB" id="FungiDB:FOZG_05760"/>
<dbReference type="EMBL" id="JH717898">
    <property type="protein sequence ID" value="EWZ45446.1"/>
    <property type="molecule type" value="Genomic_DNA"/>
</dbReference>
<evidence type="ECO:0000313" key="1">
    <source>
        <dbReference type="EMBL" id="EWZ45446.1"/>
    </source>
</evidence>
<organism evidence="1">
    <name type="scientific">Fusarium oxysporum Fo47</name>
    <dbReference type="NCBI Taxonomy" id="660027"/>
    <lineage>
        <taxon>Eukaryota</taxon>
        <taxon>Fungi</taxon>
        <taxon>Dikarya</taxon>
        <taxon>Ascomycota</taxon>
        <taxon>Pezizomycotina</taxon>
        <taxon>Sordariomycetes</taxon>
        <taxon>Hypocreomycetidae</taxon>
        <taxon>Hypocreales</taxon>
        <taxon>Nectriaceae</taxon>
        <taxon>Fusarium</taxon>
        <taxon>Fusarium oxysporum species complex</taxon>
    </lineage>
</organism>
<protein>
    <submittedName>
        <fullName evidence="1">Uncharacterized protein</fullName>
    </submittedName>
</protein>
<gene>
    <name evidence="1" type="ORF">FOZG_05760</name>
</gene>
<name>W9KM17_FUSOX</name>
<dbReference type="Proteomes" id="UP000030766">
    <property type="component" value="Unassembled WGS sequence"/>
</dbReference>
<accession>W9KM17</accession>
<dbReference type="HOGENOM" id="CLU_1372277_0_0_1"/>
<reference evidence="1" key="1">
    <citation type="submission" date="2011-06" db="EMBL/GenBank/DDBJ databases">
        <title>The Genome Sequence of Fusarium oxysporum Fo47.</title>
        <authorList>
            <consortium name="The Broad Institute Genome Sequencing Platform"/>
            <person name="Ma L.-J."/>
            <person name="Gale L.R."/>
            <person name="Schwartz D.C."/>
            <person name="Zhou S."/>
            <person name="Corby-Kistler H."/>
            <person name="Young S.K."/>
            <person name="Zeng Q."/>
            <person name="Gargeya S."/>
            <person name="Fitzgerald M."/>
            <person name="Haas B."/>
            <person name="Abouelleil A."/>
            <person name="Alvarado L."/>
            <person name="Arachchi H.M."/>
            <person name="Berlin A."/>
            <person name="Brown A."/>
            <person name="Chapman S.B."/>
            <person name="Chen Z."/>
            <person name="Dunbar C."/>
            <person name="Freedman E."/>
            <person name="Gearin G."/>
            <person name="Gellesch M."/>
            <person name="Goldberg J."/>
            <person name="Griggs A."/>
            <person name="Gujja S."/>
            <person name="Heiman D."/>
            <person name="Howarth C."/>
            <person name="Larson L."/>
            <person name="Lui A."/>
            <person name="MacDonald P.J.P."/>
            <person name="Mehta T."/>
            <person name="Montmayeur A."/>
            <person name="Murphy C."/>
            <person name="Neiman D."/>
            <person name="Pearson M."/>
            <person name="Priest M."/>
            <person name="Roberts A."/>
            <person name="Saif S."/>
            <person name="Shea T."/>
            <person name="Shenoy N."/>
            <person name="Sisk P."/>
            <person name="Stolte C."/>
            <person name="Sykes S."/>
            <person name="Wortman J."/>
            <person name="Nusbaum C."/>
            <person name="Birren B."/>
        </authorList>
    </citation>
    <scope>NUCLEOTIDE SEQUENCE [LARGE SCALE GENOMIC DNA]</scope>
    <source>
        <strain evidence="1">Fo47</strain>
    </source>
</reference>